<dbReference type="CDD" id="cd01647">
    <property type="entry name" value="RT_LTR"/>
    <property type="match status" value="1"/>
</dbReference>
<accession>A0ABY6JZX1</accession>
<dbReference type="EMBL" id="CP092863">
    <property type="protein sequence ID" value="UYV61927.1"/>
    <property type="molecule type" value="Genomic_DNA"/>
</dbReference>
<feature type="region of interest" description="Disordered" evidence="1">
    <location>
        <begin position="949"/>
        <end position="970"/>
    </location>
</feature>
<evidence type="ECO:0000313" key="3">
    <source>
        <dbReference type="EMBL" id="UYV61927.1"/>
    </source>
</evidence>
<protein>
    <recommendedName>
        <fullName evidence="2">Reverse transcriptase domain-containing protein</fullName>
    </recommendedName>
</protein>
<dbReference type="SUPFAM" id="SSF56672">
    <property type="entry name" value="DNA/RNA polymerases"/>
    <property type="match status" value="2"/>
</dbReference>
<dbReference type="CDD" id="cd01650">
    <property type="entry name" value="RT_nLTR_like"/>
    <property type="match status" value="1"/>
</dbReference>
<dbReference type="InterPro" id="IPR036691">
    <property type="entry name" value="Endo/exonu/phosph_ase_sf"/>
</dbReference>
<organism evidence="3 4">
    <name type="scientific">Cordylochernes scorpioides</name>
    <dbReference type="NCBI Taxonomy" id="51811"/>
    <lineage>
        <taxon>Eukaryota</taxon>
        <taxon>Metazoa</taxon>
        <taxon>Ecdysozoa</taxon>
        <taxon>Arthropoda</taxon>
        <taxon>Chelicerata</taxon>
        <taxon>Arachnida</taxon>
        <taxon>Pseudoscorpiones</taxon>
        <taxon>Cheliferoidea</taxon>
        <taxon>Chernetidae</taxon>
        <taxon>Cordylochernes</taxon>
    </lineage>
</organism>
<feature type="domain" description="Reverse transcriptase" evidence="2">
    <location>
        <begin position="610"/>
        <end position="858"/>
    </location>
</feature>
<dbReference type="PANTHER" id="PTHR19446">
    <property type="entry name" value="REVERSE TRANSCRIPTASES"/>
    <property type="match status" value="1"/>
</dbReference>
<dbReference type="Proteomes" id="UP001235939">
    <property type="component" value="Chromosome 01"/>
</dbReference>
<reference evidence="3 4" key="1">
    <citation type="submission" date="2022-01" db="EMBL/GenBank/DDBJ databases">
        <title>A chromosomal length assembly of Cordylochernes scorpioides.</title>
        <authorList>
            <person name="Zeh D."/>
            <person name="Zeh J."/>
        </authorList>
    </citation>
    <scope>NUCLEOTIDE SEQUENCE [LARGE SCALE GENOMIC DNA]</scope>
    <source>
        <strain evidence="3">IN4F17</strain>
        <tissue evidence="3">Whole Body</tissue>
    </source>
</reference>
<keyword evidence="4" id="KW-1185">Reference proteome</keyword>
<dbReference type="InterPro" id="IPR043128">
    <property type="entry name" value="Rev_trsase/Diguanyl_cyclase"/>
</dbReference>
<dbReference type="Gene3D" id="3.10.10.10">
    <property type="entry name" value="HIV Type 1 Reverse Transcriptase, subunit A, domain 1"/>
    <property type="match status" value="1"/>
</dbReference>
<proteinExistence type="predicted"/>
<dbReference type="Pfam" id="PF00078">
    <property type="entry name" value="RVT_1"/>
    <property type="match status" value="2"/>
</dbReference>
<evidence type="ECO:0000256" key="1">
    <source>
        <dbReference type="SAM" id="MobiDB-lite"/>
    </source>
</evidence>
<sequence>MPYHVVKLKKRHQNFVDAIEAPEFQQSVRMSDAKTLQEALIHALKFEAARDATRGYQEVGNNLFSHLRYFADIKDDCLIGLDVLRKFGFSIDFEENVLKGAGEDIPLVGSRSSATNKVLKWFSTLDLKSGYWQVSIHPEDREKTAITEGKEIWQFKVMPFGLCNTPATFERMMETVLQEIPLETCLVYLDDIIVMGKSFEEHLIKLERILQNIRGASIPISISWSSLRRCAFSGHNADVAVRLALHALPHPAHPASARESCIACGSGDLSLAHRYWSCSRIRPVILEAFTILQRPPDLQSWIFGHDLEDDALAIMASAKTRIYKYFLGLEMRGVQEDPLLVWRRTLSRVATIGSRVDARRLDRILLPSGFCDRVTQYQTVDYAYSDHRAVLIQVGDPAPTRLPCIGKLLRSDLFVDRMETFINEISVDLANLSPPMLWEKWTRIKANLVAEIRSLAPAVAESGGGYIERASLFLRRRLEDDTARSDYPSLSDLGRYLRARRRSPSTFTDDDSNAISGGQLRRFLLESLSSRFAQAPSSEEAIADFLAEVTPLEFDEWDQLFLADISRDQIAAAIHRLPNGRASGWDGLPCEFVKAFEYFFAEVLWQVFEASRLRGALSPSSRRSKVILLPKVHGGPGLQAFRPISLPTTDYRVLSGVLMARLRRHLPDLVPQCQTYAVPGRSSSWNIARVSDEAAGASRHDTPLAVISLDLKSAFDTLSRSYLFALLEKLGLPSTFLGWIAVLYGEADASIRVGDVYTKAFPLLNGVRQGCRLSAALFSIGVGPLLRRLERTLGRGNVVAYADDIVLFIRDDAQFELVPLIFEEFRMSSGVAINFKKSCGLWCGSWKHRTDSPLGISWTSESLTVLSCTITTRNTVASQASHLMGLLERAIARWSPFTRGLSLVGRARAANSLVLSSILHHLHGYLPPETTVGRLQARLARFVWSTRRRPSSCGDRRPPSPAYPARGRAGHWTRHGSRRFLLQSWLLGGSPPWMCPAPSPGPTCVETASRGTTQMSPYGWPSTPYHILTILPRGVPTVPPVGPATGRWPTDIGVAEPCDPCSGRCSPPAKCPWICRPGSSASASIPRQ</sequence>
<dbReference type="PROSITE" id="PS50878">
    <property type="entry name" value="RT_POL"/>
    <property type="match status" value="1"/>
</dbReference>
<evidence type="ECO:0000313" key="4">
    <source>
        <dbReference type="Proteomes" id="UP001235939"/>
    </source>
</evidence>
<dbReference type="Gene3D" id="3.30.70.270">
    <property type="match status" value="1"/>
</dbReference>
<dbReference type="InterPro" id="IPR000477">
    <property type="entry name" value="RT_dom"/>
</dbReference>
<evidence type="ECO:0000259" key="2">
    <source>
        <dbReference type="PROSITE" id="PS50878"/>
    </source>
</evidence>
<name>A0ABY6JZX1_9ARAC</name>
<dbReference type="InterPro" id="IPR043502">
    <property type="entry name" value="DNA/RNA_pol_sf"/>
</dbReference>
<dbReference type="SUPFAM" id="SSF56219">
    <property type="entry name" value="DNase I-like"/>
    <property type="match status" value="1"/>
</dbReference>
<gene>
    <name evidence="3" type="ORF">LAZ67_1007086</name>
</gene>